<evidence type="ECO:0000256" key="4">
    <source>
        <dbReference type="ARBA" id="ARBA00023002"/>
    </source>
</evidence>
<evidence type="ECO:0000256" key="1">
    <source>
        <dbReference type="ARBA" id="ARBA00004196"/>
    </source>
</evidence>
<dbReference type="InterPro" id="IPR051395">
    <property type="entry name" value="Cytochrome_c_Peroxidase/MauG"/>
</dbReference>
<evidence type="ECO:0000256" key="2">
    <source>
        <dbReference type="ARBA" id="ARBA00022617"/>
    </source>
</evidence>
<feature type="domain" description="Cytochrome c" evidence="8">
    <location>
        <begin position="281"/>
        <end position="402"/>
    </location>
</feature>
<dbReference type="InterPro" id="IPR036909">
    <property type="entry name" value="Cyt_c-like_dom_sf"/>
</dbReference>
<evidence type="ECO:0000313" key="10">
    <source>
        <dbReference type="Proteomes" id="UP000696931"/>
    </source>
</evidence>
<keyword evidence="5 6" id="KW-0408">Iron</keyword>
<feature type="domain" description="Cytochrome c" evidence="8">
    <location>
        <begin position="51"/>
        <end position="212"/>
    </location>
</feature>
<sequence>MRATWVVRSLRLLIVALPVTAAIAQIGPPPPPPLTPLVAPPVPAGNPITNAKAMLGKALFWDEQLSSSRTVACGSCHMAESGGLDPRSVANSASAVSPGFDALFGTADDITASPGVPLADAAGNYQWSTAYGIQPQVTGRRTQSHINAGYAPDLFWDGRAHSSFLDPITGDTLLRVNAALESQAAGPPTSSVEMGHLGRDWNDVAARVASCTPLAQSPLVPTPLAAWINGRSYPQLFAEAFGSPAVTPARICMAIATYERTLWSGQAPIDSVAAGTAVLRPDEAAGRNLFVGLGCVGCHAGNQFTDNIYHYIGVRPAAEDSGRFLIVRNPGLIGSFKTPSLRNVGLRPALMHHGQFHSLREVVEFYNRGGDFNAPNKAPGIVPRGLTELQKQQLVAFLGRPLTDPRVAQGIEPFDRPSLYSETMLVPTVIGGGTLGSSGGIAQPVAVEPPMIGNPDFTVGGFGALGGASATLVIDAIEPPVGAGIPASGSFARLTTTLGGSGAGAGFGSVSFAIPNDVSLQGQVVYGRWYVSDPGAPGGVAASAAFQMKIFGPNAAGALAVDGGFTAPHVTGAKLFASMPNPFRNTSSTQIRYELYLPTSVKLVLYDAAGRVVRKLVDQPLQMSGSYSVAWDGRDERGNTAPEGIYFYRLEAGGESKTNRVVKL</sequence>
<dbReference type="GO" id="GO:0046872">
    <property type="term" value="F:metal ion binding"/>
    <property type="evidence" value="ECO:0007669"/>
    <property type="project" value="UniProtKB-KW"/>
</dbReference>
<dbReference type="Pfam" id="PF13860">
    <property type="entry name" value="FlgD_ig"/>
    <property type="match status" value="1"/>
</dbReference>
<accession>A0A933SES7</accession>
<evidence type="ECO:0000256" key="7">
    <source>
        <dbReference type="SAM" id="SignalP"/>
    </source>
</evidence>
<evidence type="ECO:0000256" key="3">
    <source>
        <dbReference type="ARBA" id="ARBA00022723"/>
    </source>
</evidence>
<evidence type="ECO:0000313" key="9">
    <source>
        <dbReference type="EMBL" id="MBI5170797.1"/>
    </source>
</evidence>
<comment type="subcellular location">
    <subcellularLocation>
        <location evidence="1">Cell envelope</location>
    </subcellularLocation>
</comment>
<dbReference type="GO" id="GO:0004130">
    <property type="term" value="F:cytochrome-c peroxidase activity"/>
    <property type="evidence" value="ECO:0007669"/>
    <property type="project" value="TreeGrafter"/>
</dbReference>
<dbReference type="Gene3D" id="2.60.40.4070">
    <property type="match status" value="1"/>
</dbReference>
<evidence type="ECO:0000256" key="6">
    <source>
        <dbReference type="PROSITE-ProRule" id="PRU00433"/>
    </source>
</evidence>
<dbReference type="PANTHER" id="PTHR30600">
    <property type="entry name" value="CYTOCHROME C PEROXIDASE-RELATED"/>
    <property type="match status" value="1"/>
</dbReference>
<feature type="signal peptide" evidence="7">
    <location>
        <begin position="1"/>
        <end position="21"/>
    </location>
</feature>
<evidence type="ECO:0000256" key="5">
    <source>
        <dbReference type="ARBA" id="ARBA00023004"/>
    </source>
</evidence>
<dbReference type="EMBL" id="JACRIW010000109">
    <property type="protein sequence ID" value="MBI5170797.1"/>
    <property type="molecule type" value="Genomic_DNA"/>
</dbReference>
<dbReference type="AlphaFoldDB" id="A0A933SES7"/>
<comment type="caution">
    <text evidence="9">The sequence shown here is derived from an EMBL/GenBank/DDBJ whole genome shotgun (WGS) entry which is preliminary data.</text>
</comment>
<reference evidence="9" key="1">
    <citation type="submission" date="2020-07" db="EMBL/GenBank/DDBJ databases">
        <title>Huge and variable diversity of episymbiotic CPR bacteria and DPANN archaea in groundwater ecosystems.</title>
        <authorList>
            <person name="He C.Y."/>
            <person name="Keren R."/>
            <person name="Whittaker M."/>
            <person name="Farag I.F."/>
            <person name="Doudna J."/>
            <person name="Cate J.H.D."/>
            <person name="Banfield J.F."/>
        </authorList>
    </citation>
    <scope>NUCLEOTIDE SEQUENCE</scope>
    <source>
        <strain evidence="9">NC_groundwater_1813_Pr3_B-0.1um_71_17</strain>
    </source>
</reference>
<dbReference type="Gene3D" id="1.10.760.10">
    <property type="entry name" value="Cytochrome c-like domain"/>
    <property type="match status" value="2"/>
</dbReference>
<proteinExistence type="predicted"/>
<organism evidence="9 10">
    <name type="scientific">Eiseniibacteriota bacterium</name>
    <dbReference type="NCBI Taxonomy" id="2212470"/>
    <lineage>
        <taxon>Bacteria</taxon>
        <taxon>Candidatus Eiseniibacteriota</taxon>
    </lineage>
</organism>
<feature type="chain" id="PRO_5037243058" evidence="7">
    <location>
        <begin position="22"/>
        <end position="664"/>
    </location>
</feature>
<gene>
    <name evidence="9" type="ORF">HZA61_15010</name>
</gene>
<dbReference type="SUPFAM" id="SSF46626">
    <property type="entry name" value="Cytochrome c"/>
    <property type="match status" value="2"/>
</dbReference>
<evidence type="ECO:0000259" key="8">
    <source>
        <dbReference type="PROSITE" id="PS51007"/>
    </source>
</evidence>
<dbReference type="InterPro" id="IPR004852">
    <property type="entry name" value="Di-haem_cyt_c_peroxidsae"/>
</dbReference>
<dbReference type="Proteomes" id="UP000696931">
    <property type="component" value="Unassembled WGS sequence"/>
</dbReference>
<dbReference type="GO" id="GO:0030313">
    <property type="term" value="C:cell envelope"/>
    <property type="evidence" value="ECO:0007669"/>
    <property type="project" value="UniProtKB-SubCell"/>
</dbReference>
<keyword evidence="3 6" id="KW-0479">Metal-binding</keyword>
<dbReference type="InterPro" id="IPR026444">
    <property type="entry name" value="Secre_tail"/>
</dbReference>
<protein>
    <submittedName>
        <fullName evidence="9">T9SS type A sorting domain-containing protein</fullName>
    </submittedName>
</protein>
<name>A0A933SES7_UNCEI</name>
<keyword evidence="7" id="KW-0732">Signal</keyword>
<dbReference type="GO" id="GO:0020037">
    <property type="term" value="F:heme binding"/>
    <property type="evidence" value="ECO:0007669"/>
    <property type="project" value="InterPro"/>
</dbReference>
<dbReference type="PROSITE" id="PS51007">
    <property type="entry name" value="CYTC"/>
    <property type="match status" value="2"/>
</dbReference>
<keyword evidence="2 6" id="KW-0349">Heme</keyword>
<keyword evidence="4" id="KW-0560">Oxidoreductase</keyword>
<dbReference type="InterPro" id="IPR009056">
    <property type="entry name" value="Cyt_c-like_dom"/>
</dbReference>
<dbReference type="NCBIfam" id="TIGR04183">
    <property type="entry name" value="Por_Secre_tail"/>
    <property type="match status" value="1"/>
</dbReference>
<dbReference type="Pfam" id="PF03150">
    <property type="entry name" value="CCP_MauG"/>
    <property type="match status" value="1"/>
</dbReference>
<dbReference type="GO" id="GO:0009055">
    <property type="term" value="F:electron transfer activity"/>
    <property type="evidence" value="ECO:0007669"/>
    <property type="project" value="InterPro"/>
</dbReference>
<dbReference type="InterPro" id="IPR025965">
    <property type="entry name" value="FlgD/Vpr_Ig-like"/>
</dbReference>